<keyword evidence="2 6" id="KW-0227">DNA damage</keyword>
<dbReference type="PROSITE" id="PS50151">
    <property type="entry name" value="UVR"/>
    <property type="match status" value="1"/>
</dbReference>
<dbReference type="GO" id="GO:0009432">
    <property type="term" value="P:SOS response"/>
    <property type="evidence" value="ECO:0007669"/>
    <property type="project" value="UniProtKB-UniRule"/>
</dbReference>
<dbReference type="SUPFAM" id="SSF46600">
    <property type="entry name" value="C-terminal UvrC-binding domain of UvrB"/>
    <property type="match status" value="1"/>
</dbReference>
<dbReference type="GO" id="GO:0009381">
    <property type="term" value="F:excinuclease ABC activity"/>
    <property type="evidence" value="ECO:0007669"/>
    <property type="project" value="UniProtKB-UniRule"/>
</dbReference>
<dbReference type="PROSITE" id="PS50165">
    <property type="entry name" value="UVRC"/>
    <property type="match status" value="1"/>
</dbReference>
<dbReference type="Pfam" id="PF01541">
    <property type="entry name" value="GIY-YIG"/>
    <property type="match status" value="1"/>
</dbReference>
<dbReference type="InterPro" id="IPR035901">
    <property type="entry name" value="GIY-YIG_endonuc_sf"/>
</dbReference>
<keyword evidence="5 6" id="KW-0234">DNA repair</keyword>
<dbReference type="Gene3D" id="1.10.150.20">
    <property type="entry name" value="5' to 3' exonuclease, C-terminal subdomain"/>
    <property type="match status" value="1"/>
</dbReference>
<dbReference type="Pfam" id="PF02151">
    <property type="entry name" value="UVR"/>
    <property type="match status" value="1"/>
</dbReference>
<dbReference type="PROSITE" id="PS50164">
    <property type="entry name" value="GIY_YIG"/>
    <property type="match status" value="1"/>
</dbReference>
<evidence type="ECO:0000256" key="4">
    <source>
        <dbReference type="ARBA" id="ARBA00022881"/>
    </source>
</evidence>
<dbReference type="InterPro" id="IPR000305">
    <property type="entry name" value="GIY-YIG_endonuc"/>
</dbReference>
<dbReference type="Proteomes" id="UP000028533">
    <property type="component" value="Unassembled WGS sequence"/>
</dbReference>
<dbReference type="Gene3D" id="3.40.1440.10">
    <property type="entry name" value="GIY-YIG endonuclease"/>
    <property type="match status" value="1"/>
</dbReference>
<evidence type="ECO:0000259" key="7">
    <source>
        <dbReference type="PROSITE" id="PS50151"/>
    </source>
</evidence>
<evidence type="ECO:0000313" key="10">
    <source>
        <dbReference type="EMBL" id="KEZ20508.1"/>
    </source>
</evidence>
<dbReference type="InterPro" id="IPR050066">
    <property type="entry name" value="UvrABC_protein_C"/>
</dbReference>
<dbReference type="AlphaFoldDB" id="A0A084ERB6"/>
<dbReference type="GO" id="GO:0003677">
    <property type="term" value="F:DNA binding"/>
    <property type="evidence" value="ECO:0007669"/>
    <property type="project" value="UniProtKB-UniRule"/>
</dbReference>
<dbReference type="NCBIfam" id="TIGR00194">
    <property type="entry name" value="uvrC"/>
    <property type="match status" value="1"/>
</dbReference>
<reference evidence="10 11" key="1">
    <citation type="submission" date="2014-02" db="EMBL/GenBank/DDBJ databases">
        <title>Genome sequence of Mycoplasma capricolum subsp. capricolum strain 14232.</title>
        <authorList>
            <person name="Sirand-Pugnet P."/>
            <person name="Breton M."/>
            <person name="Dordet-Frisoni E."/>
            <person name="Baranowski E."/>
            <person name="Barre A."/>
            <person name="Couture C."/>
            <person name="Dupuy V."/>
            <person name="Gaurivaud P."/>
            <person name="Jacob D."/>
            <person name="Lemaitre C."/>
            <person name="Manso-Silvan L."/>
            <person name="Nikolski M."/>
            <person name="Nouvel L.-X."/>
            <person name="Poumarat F."/>
            <person name="Tardy F."/>
            <person name="Thebault P."/>
            <person name="Theil S."/>
            <person name="Citti C."/>
            <person name="Thiaucourt F."/>
            <person name="Blanchard A."/>
        </authorList>
    </citation>
    <scope>NUCLEOTIDE SEQUENCE [LARGE SCALE GENOMIC DNA]</scope>
    <source>
        <strain evidence="10 11">14232</strain>
    </source>
</reference>
<dbReference type="HAMAP" id="MF_00203">
    <property type="entry name" value="UvrC"/>
    <property type="match status" value="1"/>
</dbReference>
<evidence type="ECO:0000256" key="2">
    <source>
        <dbReference type="ARBA" id="ARBA00022763"/>
    </source>
</evidence>
<feature type="domain" description="UvrC family homology region profile" evidence="9">
    <location>
        <begin position="245"/>
        <end position="463"/>
    </location>
</feature>
<evidence type="ECO:0000256" key="6">
    <source>
        <dbReference type="HAMAP-Rule" id="MF_00203"/>
    </source>
</evidence>
<keyword evidence="3 6" id="KW-0228">DNA excision</keyword>
<comment type="similarity">
    <text evidence="6">Belongs to the UvrC family.</text>
</comment>
<dbReference type="InterPro" id="IPR010994">
    <property type="entry name" value="RuvA_2-like"/>
</dbReference>
<dbReference type="InterPro" id="IPR004791">
    <property type="entry name" value="UvrC"/>
</dbReference>
<organism evidence="10 11">
    <name type="scientific">Mycoplasma capricolum subsp. capricolum 14232</name>
    <dbReference type="NCBI Taxonomy" id="1188238"/>
    <lineage>
        <taxon>Bacteria</taxon>
        <taxon>Bacillati</taxon>
        <taxon>Mycoplasmatota</taxon>
        <taxon>Mollicutes</taxon>
        <taxon>Mycoplasmataceae</taxon>
        <taxon>Mycoplasma</taxon>
    </lineage>
</organism>
<gene>
    <name evidence="6 10" type="primary">uvrC</name>
    <name evidence="10" type="ORF">MCAPa_0840</name>
</gene>
<evidence type="ECO:0000313" key="11">
    <source>
        <dbReference type="Proteomes" id="UP000028533"/>
    </source>
</evidence>
<dbReference type="SUPFAM" id="SSF82771">
    <property type="entry name" value="GIY-YIG endonuclease"/>
    <property type="match status" value="1"/>
</dbReference>
<dbReference type="InterPro" id="IPR001162">
    <property type="entry name" value="UvrC_RNase_H_dom"/>
</dbReference>
<dbReference type="CDD" id="cd10434">
    <property type="entry name" value="GIY-YIG_UvrC_Cho"/>
    <property type="match status" value="1"/>
</dbReference>
<dbReference type="GO" id="GO:0006289">
    <property type="term" value="P:nucleotide-excision repair"/>
    <property type="evidence" value="ECO:0007669"/>
    <property type="project" value="UniProtKB-UniRule"/>
</dbReference>
<feature type="domain" description="GIY-YIG" evidence="8">
    <location>
        <begin position="12"/>
        <end position="89"/>
    </location>
</feature>
<dbReference type="FunFam" id="3.40.1440.10:FF:000001">
    <property type="entry name" value="UvrABC system protein C"/>
    <property type="match status" value="1"/>
</dbReference>
<comment type="subcellular location">
    <subcellularLocation>
        <location evidence="6">Cytoplasm</location>
    </subcellularLocation>
</comment>
<sequence>MSLKEQVDLLTNKPGCYLFLNKDNEVIYVGKAKNLKKRVSTYFNKAYNIKTTRLIREITHLKYFIVDNEKESLLLEKNLIKKYRPKYNVLLNDDKTYPYIIITNQKDPMYKYVRKYEKKALRNYGPLPIGSNARSILLTLQRLFPLRMCKGDLKKPCLYYHLNQCSGACFKTVDSSYYEYQIKQVDKFFKGEINQVKQTLVKQMQKASDNLQFEQAKRIKDQITSLDFITAKQNVDIVTNKNIDVVNYEINEEKICFVMLFYRLGQLTYKDEYIQNYEGQDLDELLNSYLQQIYQKNLYPDVLLIPNEIDLLDLDENLLEFSSYSFNNQDDIFVKLAKQNAIDSLNKSILSNNVNSGDELEILDQLQQISNINKYPKRIEIFDISNIYNQFITGACIVYISAKPVRNEFRKYNIDSQYTSDYARMKFMLEKRFLKRIKEKEQLPDLIIVDGGIIQIHAAKEVLNKLNLKINVVGLSKDNNHKTRYLIDFFEQTIDIKNFKKLYNFLTSLQIRVDEYAKSGFRKKYHNQLNDQILLIKGVGKKTNLKLYKHFKTIDNIKNASFDELNKIINNKKITNLIISNFKK</sequence>
<dbReference type="Pfam" id="PF22920">
    <property type="entry name" value="UvrC_RNaseH"/>
    <property type="match status" value="1"/>
</dbReference>
<comment type="subunit">
    <text evidence="6">Interacts with UvrB in an incision complex.</text>
</comment>
<dbReference type="InterPro" id="IPR001943">
    <property type="entry name" value="UVR_dom"/>
</dbReference>
<dbReference type="RefSeq" id="WP_036431060.1">
    <property type="nucleotide sequence ID" value="NZ_JFDO01000004.1"/>
</dbReference>
<dbReference type="SMART" id="SM00465">
    <property type="entry name" value="GIYc"/>
    <property type="match status" value="1"/>
</dbReference>
<dbReference type="Pfam" id="PF08459">
    <property type="entry name" value="UvrC_RNaseH_dom"/>
    <property type="match status" value="1"/>
</dbReference>
<evidence type="ECO:0000256" key="5">
    <source>
        <dbReference type="ARBA" id="ARBA00023204"/>
    </source>
</evidence>
<proteinExistence type="inferred from homology"/>
<dbReference type="SUPFAM" id="SSF47781">
    <property type="entry name" value="RuvA domain 2-like"/>
    <property type="match status" value="1"/>
</dbReference>
<keyword evidence="1 6" id="KW-0963">Cytoplasm</keyword>
<dbReference type="PANTHER" id="PTHR30562">
    <property type="entry name" value="UVRC/OXIDOREDUCTASE"/>
    <property type="match status" value="1"/>
</dbReference>
<dbReference type="Gene3D" id="3.30.420.340">
    <property type="entry name" value="UvrC, RNAse H endonuclease domain"/>
    <property type="match status" value="1"/>
</dbReference>
<evidence type="ECO:0000256" key="1">
    <source>
        <dbReference type="ARBA" id="ARBA00022490"/>
    </source>
</evidence>
<comment type="function">
    <text evidence="6">The UvrABC repair system catalyzes the recognition and processing of DNA lesions. UvrC both incises the 5' and 3' sides of the lesion. The N-terminal half is responsible for the 3' incision and the C-terminal half is responsible for the 5' incision.</text>
</comment>
<evidence type="ECO:0000259" key="9">
    <source>
        <dbReference type="PROSITE" id="PS50165"/>
    </source>
</evidence>
<comment type="caution">
    <text evidence="10">The sequence shown here is derived from an EMBL/GenBank/DDBJ whole genome shotgun (WGS) entry which is preliminary data.</text>
</comment>
<protein>
    <recommendedName>
        <fullName evidence="6">UvrABC system protein C</fullName>
        <shortName evidence="6">Protein UvrC</shortName>
    </recommendedName>
    <alternativeName>
        <fullName evidence="6">Excinuclease ABC subunit C</fullName>
    </alternativeName>
</protein>
<dbReference type="GO" id="GO:0005737">
    <property type="term" value="C:cytoplasm"/>
    <property type="evidence" value="ECO:0007669"/>
    <property type="project" value="UniProtKB-SubCell"/>
</dbReference>
<dbReference type="Gene3D" id="4.10.860.10">
    <property type="entry name" value="UVR domain"/>
    <property type="match status" value="1"/>
</dbReference>
<dbReference type="InterPro" id="IPR038476">
    <property type="entry name" value="UvrC_RNase_H_dom_sf"/>
</dbReference>
<name>A0A084ERB6_MYCCA</name>
<evidence type="ECO:0000259" key="8">
    <source>
        <dbReference type="PROSITE" id="PS50164"/>
    </source>
</evidence>
<dbReference type="InterPro" id="IPR047296">
    <property type="entry name" value="GIY-YIG_UvrC_Cho"/>
</dbReference>
<dbReference type="GO" id="GO:0009380">
    <property type="term" value="C:excinuclease repair complex"/>
    <property type="evidence" value="ECO:0007669"/>
    <property type="project" value="InterPro"/>
</dbReference>
<dbReference type="InterPro" id="IPR036876">
    <property type="entry name" value="UVR_dom_sf"/>
</dbReference>
<dbReference type="EMBL" id="JFDO01000004">
    <property type="protein sequence ID" value="KEZ20508.1"/>
    <property type="molecule type" value="Genomic_DNA"/>
</dbReference>
<feature type="domain" description="UVR" evidence="7">
    <location>
        <begin position="194"/>
        <end position="229"/>
    </location>
</feature>
<keyword evidence="6" id="KW-0742">SOS response</keyword>
<dbReference type="PANTHER" id="PTHR30562:SF1">
    <property type="entry name" value="UVRABC SYSTEM PROTEIN C"/>
    <property type="match status" value="1"/>
</dbReference>
<accession>A0A084ERB6</accession>
<evidence type="ECO:0000256" key="3">
    <source>
        <dbReference type="ARBA" id="ARBA00022769"/>
    </source>
</evidence>
<keyword evidence="4 6" id="KW-0267">Excision nuclease</keyword>